<evidence type="ECO:0000256" key="5">
    <source>
        <dbReference type="ARBA" id="ARBA00022561"/>
    </source>
</evidence>
<feature type="non-terminal residue" evidence="9">
    <location>
        <position position="1"/>
    </location>
</feature>
<comment type="similarity">
    <text evidence="2 7">Belongs to the anelloviridae capsid protein family.</text>
</comment>
<feature type="non-terminal residue" evidence="9">
    <location>
        <position position="325"/>
    </location>
</feature>
<evidence type="ECO:0000256" key="4">
    <source>
        <dbReference type="ARBA" id="ARBA00022431"/>
    </source>
</evidence>
<comment type="subcellular location">
    <subcellularLocation>
        <location evidence="1 7">Virion</location>
    </subcellularLocation>
</comment>
<evidence type="ECO:0000256" key="8">
    <source>
        <dbReference type="SAM" id="MobiDB-lite"/>
    </source>
</evidence>
<feature type="region of interest" description="Disordered" evidence="8">
    <location>
        <begin position="267"/>
        <end position="300"/>
    </location>
</feature>
<keyword evidence="5 7" id="KW-0167">Capsid protein</keyword>
<evidence type="ECO:0000256" key="1">
    <source>
        <dbReference type="ARBA" id="ARBA00004328"/>
    </source>
</evidence>
<protein>
    <recommendedName>
        <fullName evidence="3 7">Capsid protein</fullName>
    </recommendedName>
</protein>
<proteinExistence type="inferred from homology"/>
<evidence type="ECO:0000256" key="7">
    <source>
        <dbReference type="RuleBase" id="RU361230"/>
    </source>
</evidence>
<comment type="function">
    <text evidence="7">Self-assembles to form an icosahedral capsid.</text>
</comment>
<dbReference type="InterPro" id="IPR004219">
    <property type="entry name" value="TTvirus_Unk"/>
</dbReference>
<accession>A0A0C5I2V5</accession>
<evidence type="ECO:0000256" key="3">
    <source>
        <dbReference type="ARBA" id="ARBA00018091"/>
    </source>
</evidence>
<evidence type="ECO:0000313" key="9">
    <source>
        <dbReference type="EMBL" id="AJP36538.1"/>
    </source>
</evidence>
<name>A0A0C5I2V5_9VIRU</name>
<reference evidence="9" key="1">
    <citation type="journal article" date="2015" name="J. Virol.">
        <title>Local Virus Extinctions following a Host Population Bottleneck.</title>
        <authorList>
            <person name="Kapusinszky B."/>
            <person name="Mulvaney U."/>
            <person name="Jasinska A.J."/>
            <person name="Deng X."/>
            <person name="Freimer N."/>
            <person name="Delwart E."/>
        </authorList>
    </citation>
    <scope>NUCLEOTIDE SEQUENCE</scope>
    <source>
        <strain evidence="9">VWP00261.2</strain>
    </source>
</reference>
<dbReference type="Pfam" id="PF02956">
    <property type="entry name" value="TT_ORF1"/>
    <property type="match status" value="1"/>
</dbReference>
<sequence length="325" mass="36749">YSLTVQNSVNEYLGRQFGLWSFYLLFPDRIHPHLPTVFTGVRYNPNTDKGTGNWIMVQSVSASKAALGQTVREVAFLENLPLWLLAYGYSDWVFKETKDPNYLDNYRAVIRCPYTDPQLINLRDAKVGFVFYGHNFATGRMPDGRDVIPPPYLSKWYPTLRHQQETLNNLVECGPFMPRDLETQNWSVTVGYKFSFTLGGTLLPGQGPVDPAGRPTHELPEPGPVSGRVQVRDPQEIDASFNFHRWDWRRGVVTASALKRVSEYHPTDRDLFTGPTGPPKRPKTDVPTLDDAPPPEGVAGALHALWSLLREQETPREPESPPTES</sequence>
<dbReference type="GO" id="GO:0039615">
    <property type="term" value="C:T=1 icosahedral viral capsid"/>
    <property type="evidence" value="ECO:0007669"/>
    <property type="project" value="UniProtKB-UniRule"/>
</dbReference>
<keyword evidence="4 7" id="KW-1140">T=1 icosahedral capsid protein</keyword>
<feature type="region of interest" description="Disordered" evidence="8">
    <location>
        <begin position="205"/>
        <end position="229"/>
    </location>
</feature>
<dbReference type="EMBL" id="KP296825">
    <property type="protein sequence ID" value="AJP36538.1"/>
    <property type="molecule type" value="Genomic_DNA"/>
</dbReference>
<evidence type="ECO:0000256" key="6">
    <source>
        <dbReference type="ARBA" id="ARBA00022844"/>
    </source>
</evidence>
<evidence type="ECO:0000256" key="2">
    <source>
        <dbReference type="ARBA" id="ARBA00006131"/>
    </source>
</evidence>
<keyword evidence="6 7" id="KW-0946">Virion</keyword>
<organism evidence="9">
    <name type="scientific">Simian torque teno virus</name>
    <dbReference type="NCBI Taxonomy" id="1619217"/>
    <lineage>
        <taxon>Viruses</taxon>
        <taxon>Monodnaviria</taxon>
        <taxon>Shotokuvirae</taxon>
        <taxon>Commensaviricota</taxon>
        <taxon>Cardeaviricetes</taxon>
        <taxon>Sanitavirales</taxon>
        <taxon>Anelloviridae</taxon>
        <taxon>Alphatorquevirus</taxon>
    </lineage>
</organism>